<organism evidence="1 2">
    <name type="scientific">Thiothrix caldifontis</name>
    <dbReference type="NCBI Taxonomy" id="525918"/>
    <lineage>
        <taxon>Bacteria</taxon>
        <taxon>Pseudomonadati</taxon>
        <taxon>Pseudomonadota</taxon>
        <taxon>Gammaproteobacteria</taxon>
        <taxon>Thiotrichales</taxon>
        <taxon>Thiotrichaceae</taxon>
        <taxon>Thiothrix</taxon>
    </lineage>
</organism>
<name>A0A1H4GR47_9GAMM</name>
<dbReference type="STRING" id="525918.SAMN05660964_03644"/>
<reference evidence="1 2" key="1">
    <citation type="submission" date="2016-10" db="EMBL/GenBank/DDBJ databases">
        <authorList>
            <person name="de Groot N.N."/>
        </authorList>
    </citation>
    <scope>NUCLEOTIDE SEQUENCE [LARGE SCALE GENOMIC DNA]</scope>
    <source>
        <strain evidence="1 2">DSM 21228</strain>
    </source>
</reference>
<evidence type="ECO:0000313" key="2">
    <source>
        <dbReference type="Proteomes" id="UP000199397"/>
    </source>
</evidence>
<dbReference type="Proteomes" id="UP000199397">
    <property type="component" value="Unassembled WGS sequence"/>
</dbReference>
<evidence type="ECO:0000313" key="1">
    <source>
        <dbReference type="EMBL" id="SEB11811.1"/>
    </source>
</evidence>
<proteinExistence type="predicted"/>
<gene>
    <name evidence="1" type="ORF">SAMN05660964_03644</name>
</gene>
<keyword evidence="2" id="KW-1185">Reference proteome</keyword>
<dbReference type="OrthoDB" id="1913609at2"/>
<dbReference type="RefSeq" id="WP_093070945.1">
    <property type="nucleotide sequence ID" value="NZ_FNQP01000038.1"/>
</dbReference>
<dbReference type="AlphaFoldDB" id="A0A1H4GR47"/>
<protein>
    <submittedName>
        <fullName evidence="1">Uncharacterized protein</fullName>
    </submittedName>
</protein>
<sequence>MSLWEQYQIESKIVTILNVESHNPEHHFGRPFLTPYQIAIEFRKQHELEFDQIGKPLGGKGTGQQDSLAQYIAQELSRRIKDQRIINIEGRFLHRVHLHTLQYTAEGEIVESSAMQAYDLSMFRLID</sequence>
<accession>A0A1H4GR47</accession>
<dbReference type="EMBL" id="FNQP01000038">
    <property type="protein sequence ID" value="SEB11811.1"/>
    <property type="molecule type" value="Genomic_DNA"/>
</dbReference>